<sequence length="185" mass="19043">MTRTPLIALLPVLAMLAGCSEGAECTAFTGQEQTIAVEHAFGLASDDDPAEEATGTATTALDDLVGDGEDGFGTVLTVFDSKASAADEAGLHANAVILAQVQRTGSGPTMMDVTRSLPTTTVDLAGEQVRRARLTTTDDVVYTVWTLPGEERSLDVVLAQSKDSAAEEDLADEVPGLVSLGGCDG</sequence>
<feature type="chain" id="PRO_5045252391" description="Lipoprotein" evidence="1">
    <location>
        <begin position="24"/>
        <end position="185"/>
    </location>
</feature>
<evidence type="ECO:0000256" key="1">
    <source>
        <dbReference type="SAM" id="SignalP"/>
    </source>
</evidence>
<dbReference type="PROSITE" id="PS51257">
    <property type="entry name" value="PROKAR_LIPOPROTEIN"/>
    <property type="match status" value="1"/>
</dbReference>
<comment type="caution">
    <text evidence="2">The sequence shown here is derived from an EMBL/GenBank/DDBJ whole genome shotgun (WGS) entry which is preliminary data.</text>
</comment>
<organism evidence="2 3">
    <name type="scientific">Nocardioides jiangsuensis</name>
    <dbReference type="NCBI Taxonomy" id="2866161"/>
    <lineage>
        <taxon>Bacteria</taxon>
        <taxon>Bacillati</taxon>
        <taxon>Actinomycetota</taxon>
        <taxon>Actinomycetes</taxon>
        <taxon>Propionibacteriales</taxon>
        <taxon>Nocardioidaceae</taxon>
        <taxon>Nocardioides</taxon>
    </lineage>
</organism>
<evidence type="ECO:0008006" key="4">
    <source>
        <dbReference type="Google" id="ProtNLM"/>
    </source>
</evidence>
<feature type="signal peptide" evidence="1">
    <location>
        <begin position="1"/>
        <end position="23"/>
    </location>
</feature>
<dbReference type="RefSeq" id="WP_221026187.1">
    <property type="nucleotide sequence ID" value="NZ_JAIEZQ010000003.1"/>
</dbReference>
<dbReference type="Proteomes" id="UP000754710">
    <property type="component" value="Unassembled WGS sequence"/>
</dbReference>
<dbReference type="EMBL" id="JAIEZQ010000003">
    <property type="protein sequence ID" value="MBY9076377.1"/>
    <property type="molecule type" value="Genomic_DNA"/>
</dbReference>
<protein>
    <recommendedName>
        <fullName evidence="4">Lipoprotein</fullName>
    </recommendedName>
</protein>
<gene>
    <name evidence="2" type="ORF">K1X13_16205</name>
</gene>
<evidence type="ECO:0000313" key="2">
    <source>
        <dbReference type="EMBL" id="MBY9076377.1"/>
    </source>
</evidence>
<keyword evidence="1" id="KW-0732">Signal</keyword>
<proteinExistence type="predicted"/>
<name>A0ABS7RPD9_9ACTN</name>
<keyword evidence="3" id="KW-1185">Reference proteome</keyword>
<reference evidence="2 3" key="1">
    <citation type="submission" date="2021-08" db="EMBL/GenBank/DDBJ databases">
        <title>Nocardioides bacterium WL0053 sp. nov., isolated from the sediment.</title>
        <authorList>
            <person name="Wang L."/>
            <person name="Zhang D."/>
            <person name="Zhang A."/>
        </authorList>
    </citation>
    <scope>NUCLEOTIDE SEQUENCE [LARGE SCALE GENOMIC DNA]</scope>
    <source>
        <strain evidence="2 3">WL0053</strain>
    </source>
</reference>
<evidence type="ECO:0000313" key="3">
    <source>
        <dbReference type="Proteomes" id="UP000754710"/>
    </source>
</evidence>
<accession>A0ABS7RPD9</accession>